<gene>
    <name evidence="3" type="ORF">EV356DRAFT_557968</name>
</gene>
<evidence type="ECO:0000259" key="1">
    <source>
        <dbReference type="PROSITE" id="PS50404"/>
    </source>
</evidence>
<dbReference type="PROSITE" id="PS50404">
    <property type="entry name" value="GST_NTER"/>
    <property type="match status" value="1"/>
</dbReference>
<dbReference type="InterPro" id="IPR036249">
    <property type="entry name" value="Thioredoxin-like_sf"/>
</dbReference>
<reference evidence="3" key="1">
    <citation type="journal article" date="2020" name="Stud. Mycol.">
        <title>101 Dothideomycetes genomes: a test case for predicting lifestyles and emergence of pathogens.</title>
        <authorList>
            <person name="Haridas S."/>
            <person name="Albert R."/>
            <person name="Binder M."/>
            <person name="Bloem J."/>
            <person name="Labutti K."/>
            <person name="Salamov A."/>
            <person name="Andreopoulos B."/>
            <person name="Baker S."/>
            <person name="Barry K."/>
            <person name="Bills G."/>
            <person name="Bluhm B."/>
            <person name="Cannon C."/>
            <person name="Castanera R."/>
            <person name="Culley D."/>
            <person name="Daum C."/>
            <person name="Ezra D."/>
            <person name="Gonzalez J."/>
            <person name="Henrissat B."/>
            <person name="Kuo A."/>
            <person name="Liang C."/>
            <person name="Lipzen A."/>
            <person name="Lutzoni F."/>
            <person name="Magnuson J."/>
            <person name="Mondo S."/>
            <person name="Nolan M."/>
            <person name="Ohm R."/>
            <person name="Pangilinan J."/>
            <person name="Park H.-J."/>
            <person name="Ramirez L."/>
            <person name="Alfaro M."/>
            <person name="Sun H."/>
            <person name="Tritt A."/>
            <person name="Yoshinaga Y."/>
            <person name="Zwiers L.-H."/>
            <person name="Turgeon B."/>
            <person name="Goodwin S."/>
            <person name="Spatafora J."/>
            <person name="Crous P."/>
            <person name="Grigoriev I."/>
        </authorList>
    </citation>
    <scope>NUCLEOTIDE SEQUENCE</scope>
    <source>
        <strain evidence="3">Tuck. ex Michener</strain>
    </source>
</reference>
<dbReference type="Gene3D" id="1.20.1050.10">
    <property type="match status" value="1"/>
</dbReference>
<keyword evidence="3" id="KW-0808">Transferase</keyword>
<evidence type="ECO:0000313" key="3">
    <source>
        <dbReference type="EMBL" id="KAF2237207.1"/>
    </source>
</evidence>
<dbReference type="InterPro" id="IPR036282">
    <property type="entry name" value="Glutathione-S-Trfase_C_sf"/>
</dbReference>
<dbReference type="Gene3D" id="3.40.30.10">
    <property type="entry name" value="Glutaredoxin"/>
    <property type="match status" value="1"/>
</dbReference>
<name>A0A6A6HGP3_VIRVR</name>
<sequence>MAQPEAKRQKTDTVYELLYWPGIPGRGEFVRLAFEVTGTPYKDVGNEEKDGASQVIKAVTEEVKDGNPPGYAPPALRVSGAGRDGKNLLIHQTPNILMYLGPKLGLVPDDEPGKLWVNELTLTALDLNNEAHDTHHPIGVTDYYEDQKDEALKKAKDFRETRIPKYFGYFEKVLKNNGEGKGQHLVDSSLTFADLAVFHVVDGLTFAFPKEIKARKKDYPLLFTKLYDGVNELESIKDYMNSDRRKPYSSGIFRQYPELDRQ</sequence>
<protein>
    <submittedName>
        <fullName evidence="3">Glutathione S-transferase</fullName>
    </submittedName>
</protein>
<evidence type="ECO:0000313" key="4">
    <source>
        <dbReference type="Proteomes" id="UP000800092"/>
    </source>
</evidence>
<dbReference type="PANTHER" id="PTHR11571:SF263">
    <property type="entry name" value="GLUTATHIONE S-TRANSFERASE"/>
    <property type="match status" value="1"/>
</dbReference>
<dbReference type="FunFam" id="1.20.1050.10:FF:000051">
    <property type="entry name" value="Glutathione S-transferase"/>
    <property type="match status" value="1"/>
</dbReference>
<organism evidence="3 4">
    <name type="scientific">Viridothelium virens</name>
    <name type="common">Speckled blister lichen</name>
    <name type="synonym">Trypethelium virens</name>
    <dbReference type="NCBI Taxonomy" id="1048519"/>
    <lineage>
        <taxon>Eukaryota</taxon>
        <taxon>Fungi</taxon>
        <taxon>Dikarya</taxon>
        <taxon>Ascomycota</taxon>
        <taxon>Pezizomycotina</taxon>
        <taxon>Dothideomycetes</taxon>
        <taxon>Dothideomycetes incertae sedis</taxon>
        <taxon>Trypetheliales</taxon>
        <taxon>Trypetheliaceae</taxon>
        <taxon>Viridothelium</taxon>
    </lineage>
</organism>
<keyword evidence="4" id="KW-1185">Reference proteome</keyword>
<proteinExistence type="predicted"/>
<feature type="domain" description="GST C-terminal" evidence="2">
    <location>
        <begin position="110"/>
        <end position="249"/>
    </location>
</feature>
<dbReference type="PANTHER" id="PTHR11571">
    <property type="entry name" value="GLUTATHIONE S-TRANSFERASE"/>
    <property type="match status" value="1"/>
</dbReference>
<dbReference type="InterPro" id="IPR010987">
    <property type="entry name" value="Glutathione-S-Trfase_C-like"/>
</dbReference>
<dbReference type="GO" id="GO:0004364">
    <property type="term" value="F:glutathione transferase activity"/>
    <property type="evidence" value="ECO:0007669"/>
    <property type="project" value="TreeGrafter"/>
</dbReference>
<dbReference type="InterPro" id="IPR004046">
    <property type="entry name" value="GST_C"/>
</dbReference>
<dbReference type="EMBL" id="ML991781">
    <property type="protein sequence ID" value="KAF2237207.1"/>
    <property type="molecule type" value="Genomic_DNA"/>
</dbReference>
<dbReference type="OrthoDB" id="414243at2759"/>
<dbReference type="SUPFAM" id="SSF52833">
    <property type="entry name" value="Thioredoxin-like"/>
    <property type="match status" value="1"/>
</dbReference>
<dbReference type="InterPro" id="IPR050213">
    <property type="entry name" value="GST_superfamily"/>
</dbReference>
<dbReference type="CDD" id="cd03192">
    <property type="entry name" value="GST_C_Sigma_like"/>
    <property type="match status" value="1"/>
</dbReference>
<feature type="domain" description="GST N-terminal" evidence="1">
    <location>
        <begin position="14"/>
        <end position="108"/>
    </location>
</feature>
<dbReference type="GO" id="GO:0006749">
    <property type="term" value="P:glutathione metabolic process"/>
    <property type="evidence" value="ECO:0007669"/>
    <property type="project" value="TreeGrafter"/>
</dbReference>
<dbReference type="InterPro" id="IPR004045">
    <property type="entry name" value="Glutathione_S-Trfase_N"/>
</dbReference>
<dbReference type="PROSITE" id="PS50405">
    <property type="entry name" value="GST_CTER"/>
    <property type="match status" value="1"/>
</dbReference>
<accession>A0A6A6HGP3</accession>
<dbReference type="AlphaFoldDB" id="A0A6A6HGP3"/>
<dbReference type="Proteomes" id="UP000800092">
    <property type="component" value="Unassembled WGS sequence"/>
</dbReference>
<dbReference type="SUPFAM" id="SSF47616">
    <property type="entry name" value="GST C-terminal domain-like"/>
    <property type="match status" value="1"/>
</dbReference>
<evidence type="ECO:0000259" key="2">
    <source>
        <dbReference type="PROSITE" id="PS50405"/>
    </source>
</evidence>
<dbReference type="Pfam" id="PF14497">
    <property type="entry name" value="GST_C_3"/>
    <property type="match status" value="1"/>
</dbReference>